<dbReference type="eggNOG" id="KOG4722">
    <property type="taxonomic scope" value="Eukaryota"/>
</dbReference>
<dbReference type="PANTHER" id="PTHR31434:SF2">
    <property type="entry name" value="S PHASE CYCLIN A-ASSOCIATED PROTEIN IN THE ENDOPLASMIC RETICULUM"/>
    <property type="match status" value="1"/>
</dbReference>
<dbReference type="InterPro" id="IPR032446">
    <property type="entry name" value="SCAPER_N"/>
</dbReference>
<feature type="compositionally biased region" description="Basic and acidic residues" evidence="1">
    <location>
        <begin position="334"/>
        <end position="359"/>
    </location>
</feature>
<feature type="region of interest" description="Disordered" evidence="1">
    <location>
        <begin position="573"/>
        <end position="600"/>
    </location>
</feature>
<evidence type="ECO:0000313" key="4">
    <source>
        <dbReference type="Proteomes" id="UP000001514"/>
    </source>
</evidence>
<reference evidence="3 4" key="1">
    <citation type="journal article" date="2011" name="Science">
        <title>The Selaginella genome identifies genetic changes associated with the evolution of vascular plants.</title>
        <authorList>
            <person name="Banks J.A."/>
            <person name="Nishiyama T."/>
            <person name="Hasebe M."/>
            <person name="Bowman J.L."/>
            <person name="Gribskov M."/>
            <person name="dePamphilis C."/>
            <person name="Albert V.A."/>
            <person name="Aono N."/>
            <person name="Aoyama T."/>
            <person name="Ambrose B.A."/>
            <person name="Ashton N.W."/>
            <person name="Axtell M.J."/>
            <person name="Barker E."/>
            <person name="Barker M.S."/>
            <person name="Bennetzen J.L."/>
            <person name="Bonawitz N.D."/>
            <person name="Chapple C."/>
            <person name="Cheng C."/>
            <person name="Correa L.G."/>
            <person name="Dacre M."/>
            <person name="DeBarry J."/>
            <person name="Dreyer I."/>
            <person name="Elias M."/>
            <person name="Engstrom E.M."/>
            <person name="Estelle M."/>
            <person name="Feng L."/>
            <person name="Finet C."/>
            <person name="Floyd S.K."/>
            <person name="Frommer W.B."/>
            <person name="Fujita T."/>
            <person name="Gramzow L."/>
            <person name="Gutensohn M."/>
            <person name="Harholt J."/>
            <person name="Hattori M."/>
            <person name="Heyl A."/>
            <person name="Hirai T."/>
            <person name="Hiwatashi Y."/>
            <person name="Ishikawa M."/>
            <person name="Iwata M."/>
            <person name="Karol K.G."/>
            <person name="Koehler B."/>
            <person name="Kolukisaoglu U."/>
            <person name="Kubo M."/>
            <person name="Kurata T."/>
            <person name="Lalonde S."/>
            <person name="Li K."/>
            <person name="Li Y."/>
            <person name="Litt A."/>
            <person name="Lyons E."/>
            <person name="Manning G."/>
            <person name="Maruyama T."/>
            <person name="Michael T.P."/>
            <person name="Mikami K."/>
            <person name="Miyazaki S."/>
            <person name="Morinaga S."/>
            <person name="Murata T."/>
            <person name="Mueller-Roeber B."/>
            <person name="Nelson D.R."/>
            <person name="Obara M."/>
            <person name="Oguri Y."/>
            <person name="Olmstead R.G."/>
            <person name="Onodera N."/>
            <person name="Petersen B.L."/>
            <person name="Pils B."/>
            <person name="Prigge M."/>
            <person name="Rensing S.A."/>
            <person name="Riano-Pachon D.M."/>
            <person name="Roberts A.W."/>
            <person name="Sato Y."/>
            <person name="Scheller H.V."/>
            <person name="Schulz B."/>
            <person name="Schulz C."/>
            <person name="Shakirov E.V."/>
            <person name="Shibagaki N."/>
            <person name="Shinohara N."/>
            <person name="Shippen D.E."/>
            <person name="Soerensen I."/>
            <person name="Sotooka R."/>
            <person name="Sugimoto N."/>
            <person name="Sugita M."/>
            <person name="Sumikawa N."/>
            <person name="Tanurdzic M."/>
            <person name="Theissen G."/>
            <person name="Ulvskov P."/>
            <person name="Wakazuki S."/>
            <person name="Weng J.K."/>
            <person name="Willats W.W."/>
            <person name="Wipf D."/>
            <person name="Wolf P.G."/>
            <person name="Yang L."/>
            <person name="Zimmer A.D."/>
            <person name="Zhu Q."/>
            <person name="Mitros T."/>
            <person name="Hellsten U."/>
            <person name="Loque D."/>
            <person name="Otillar R."/>
            <person name="Salamov A."/>
            <person name="Schmutz J."/>
            <person name="Shapiro H."/>
            <person name="Lindquist E."/>
            <person name="Lucas S."/>
            <person name="Rokhsar D."/>
            <person name="Grigoriev I.V."/>
        </authorList>
    </citation>
    <scope>NUCLEOTIDE SEQUENCE [LARGE SCALE GENOMIC DNA]</scope>
</reference>
<feature type="compositionally biased region" description="Basic and acidic residues" evidence="1">
    <location>
        <begin position="401"/>
        <end position="436"/>
    </location>
</feature>
<accession>D8STU1</accession>
<gene>
    <name evidence="3" type="ORF">SELMODRAFT_425656</name>
</gene>
<name>D8STU1_SELML</name>
<keyword evidence="4" id="KW-1185">Reference proteome</keyword>
<dbReference type="Proteomes" id="UP000001514">
    <property type="component" value="Unassembled WGS sequence"/>
</dbReference>
<feature type="region of interest" description="Disordered" evidence="1">
    <location>
        <begin position="1252"/>
        <end position="1281"/>
    </location>
</feature>
<sequence length="1303" mass="145028">MKEMVDLPPRLLGDTTKCVDGELPVIMPTVLLPPAPKFKWGDFEEEEEEEEAAAAVEEEAPSLPAGGDKDESTTRAAEEEEEAVATSVAEEDQRVSSPNAHNVGEAPVDMDNSVAMETFRICARGAPAAPAPAESGGEKKERFRHRLWCYLFENLNRAIDELYFLCELECDMEQIHEALLVFNEAGLDFSELKARVGNFETLKKKKAGSGQAMDSSDATKVEQRPHAIAWEVRRMASSPRRADILSLSLEAFKKVHNGTSSKQHESPHHTSRRSAVRFLSFGQDTMPVVNDNAAATEEREEKQALAPHGKGQELHKDVDKVAAAAIDVKKLDYPPCKEDVKPSQAGDHDASPRPLRCDGKVSSNPAALEAWKEKRNWEDILSSPLGNVPKASASPGGGGRKSTERGRVLHDKLMSPERKKKSPMEMKKEVDEKQARATRIRRELENERALRLQRTTEKLNRVSEWQAVRSTKLREGMHARQQRGESRHEAHLAQIARRASDESSKVSEVRFITSLNEENKKLSLQQKLQDSEVRRAERLQSLRIKQKEDVAREEAAMERRKLLEAERLQRIADTQRKKEEAQARREEERKAASAAREARAVEQVRKKEVRAKAQEEEVELLRQKLAERLRESALRRKIYLEQIRERAVMDTREQGSPLSRRPSSREGGQAGRAPAPLANDAPPEVCEMRLVGPVKFSPNANAASTTTASSDGHHLKKRIKKIRQRLTTRRFDFVETPAPGVESSSRSKLGRWVQELQRLQQTRKAGASATVQIVAEIIKHLDGKEAELHVARHTGLVDFIATALPASHTSKPEASQTTVALLKLLVVLLTLPANRSYFLARNLLPPLVPILSTALENYSSVGCSASSSTGDKLVVDDKFNAVGEVLEDLLKCVTHVMGHSSSDERQLQMQDDLVELIVACDIIHRLRNLFALFDRPQVEGAPFPPPVLLGLKLLDTLTRGKTLTAAQSPSSMAAQFFYFQKLMGMKRPAEVQELPFDELESNRHPPDCAYSCSEPAEDPLVEADCTSKLDAGTSNRDELRRQSYASKSVGFLLVAIAETGMALPLNFEEVATSVLRVLNNTACLDLSLVQNMLAMPDLKMEFFHLVSFLLSYCTGKWRTTTDQVASLLLETLLLLGYFALLHTGNQAVLRWGKSPTILHKICDLPFAFFSDAELTPILVGTLLAACYGSERNRDVIQQELSMELVLSVLRSSRGQTESSKAGIQSAEAMLNAAAVQQQVVRRMDVITEECDEEMQHKEQQLPGATASTEDRSLDEFSEVTSGRRSVVASKNGIKAKKFVGQRN</sequence>
<feature type="region of interest" description="Disordered" evidence="1">
    <location>
        <begin position="334"/>
        <end position="361"/>
    </location>
</feature>
<protein>
    <recommendedName>
        <fullName evidence="2">S phase cyclin A-associated protein in the endoplasmic reticulum N-terminal domain-containing protein</fullName>
    </recommendedName>
</protein>
<dbReference type="Pfam" id="PF16501">
    <property type="entry name" value="SCAPER_N"/>
    <property type="match status" value="1"/>
</dbReference>
<dbReference type="PANTHER" id="PTHR31434">
    <property type="entry name" value="S PHASE CYCLIN A-ASSOCIATED PROTEIN IN THE ENDOPLASMIC RETICULUM"/>
    <property type="match status" value="1"/>
</dbReference>
<organism evidence="4">
    <name type="scientific">Selaginella moellendorffii</name>
    <name type="common">Spikemoss</name>
    <dbReference type="NCBI Taxonomy" id="88036"/>
    <lineage>
        <taxon>Eukaryota</taxon>
        <taxon>Viridiplantae</taxon>
        <taxon>Streptophyta</taxon>
        <taxon>Embryophyta</taxon>
        <taxon>Tracheophyta</taxon>
        <taxon>Lycopodiopsida</taxon>
        <taxon>Selaginellales</taxon>
        <taxon>Selaginellaceae</taxon>
        <taxon>Selaginella</taxon>
    </lineage>
</organism>
<dbReference type="KEGG" id="smo:SELMODRAFT_425656"/>
<proteinExistence type="predicted"/>
<dbReference type="HOGENOM" id="CLU_002282_0_0_1"/>
<feature type="compositionally biased region" description="Acidic residues" evidence="1">
    <location>
        <begin position="43"/>
        <end position="60"/>
    </location>
</feature>
<dbReference type="OMA" id="QSWVGGF"/>
<feature type="domain" description="S phase cyclin A-associated protein in the endoplasmic reticulum N-terminal" evidence="2">
    <location>
        <begin position="137"/>
        <end position="239"/>
    </location>
</feature>
<feature type="region of interest" description="Disordered" evidence="1">
    <location>
        <begin position="650"/>
        <end position="681"/>
    </location>
</feature>
<evidence type="ECO:0000256" key="1">
    <source>
        <dbReference type="SAM" id="MobiDB-lite"/>
    </source>
</evidence>
<feature type="compositionally biased region" description="Basic and acidic residues" evidence="1">
    <location>
        <begin position="67"/>
        <end position="77"/>
    </location>
</feature>
<dbReference type="InParanoid" id="D8STU1"/>
<evidence type="ECO:0000313" key="3">
    <source>
        <dbReference type="EMBL" id="EFJ12134.1"/>
    </source>
</evidence>
<feature type="region of interest" description="Disordered" evidence="1">
    <location>
        <begin position="41"/>
        <end position="109"/>
    </location>
</feature>
<feature type="region of interest" description="Disordered" evidence="1">
    <location>
        <begin position="382"/>
        <end position="436"/>
    </location>
</feature>
<dbReference type="EMBL" id="GL377641">
    <property type="protein sequence ID" value="EFJ12134.1"/>
    <property type="molecule type" value="Genomic_DNA"/>
</dbReference>
<evidence type="ECO:0000259" key="2">
    <source>
        <dbReference type="Pfam" id="PF16501"/>
    </source>
</evidence>
<dbReference type="STRING" id="88036.D8STU1"/>
<dbReference type="Gramene" id="EFJ12134">
    <property type="protein sequence ID" value="EFJ12134"/>
    <property type="gene ID" value="SELMODRAFT_425656"/>
</dbReference>
<feature type="region of interest" description="Disordered" evidence="1">
    <location>
        <begin position="293"/>
        <end position="315"/>
    </location>
</feature>